<evidence type="ECO:0000313" key="3">
    <source>
        <dbReference type="Proteomes" id="UP000229966"/>
    </source>
</evidence>
<reference evidence="3" key="1">
    <citation type="submission" date="2017-09" db="EMBL/GenBank/DDBJ databases">
        <title>Depth-based differentiation of microbial function through sediment-hosted aquifers and enrichment of novel symbionts in the deep terrestrial subsurface.</title>
        <authorList>
            <person name="Probst A.J."/>
            <person name="Ladd B."/>
            <person name="Jarett J.K."/>
            <person name="Geller-Mcgrath D.E."/>
            <person name="Sieber C.M.K."/>
            <person name="Emerson J.B."/>
            <person name="Anantharaman K."/>
            <person name="Thomas B.C."/>
            <person name="Malmstrom R."/>
            <person name="Stieglmeier M."/>
            <person name="Klingl A."/>
            <person name="Woyke T."/>
            <person name="Ryan C.M."/>
            <person name="Banfield J.F."/>
        </authorList>
    </citation>
    <scope>NUCLEOTIDE SEQUENCE [LARGE SCALE GENOMIC DNA]</scope>
</reference>
<sequence>MKTILTSIIASFVLLPFVRYYYYINQFDELVKGEKQFLYSTAWGSVVLYLIIFLVVLLTLTIVNWAKQRS</sequence>
<evidence type="ECO:0000313" key="2">
    <source>
        <dbReference type="EMBL" id="PIV25211.1"/>
    </source>
</evidence>
<keyword evidence="1" id="KW-0472">Membrane</keyword>
<dbReference type="EMBL" id="PEUM01000080">
    <property type="protein sequence ID" value="PIV25211.1"/>
    <property type="molecule type" value="Genomic_DNA"/>
</dbReference>
<keyword evidence="1" id="KW-0812">Transmembrane</keyword>
<feature type="transmembrane region" description="Helical" evidence="1">
    <location>
        <begin position="43"/>
        <end position="66"/>
    </location>
</feature>
<dbReference type="AlphaFoldDB" id="A0A2M7CHW0"/>
<protein>
    <submittedName>
        <fullName evidence="2">Uncharacterized protein</fullName>
    </submittedName>
</protein>
<comment type="caution">
    <text evidence="2">The sequence shown here is derived from an EMBL/GenBank/DDBJ whole genome shotgun (WGS) entry which is preliminary data.</text>
</comment>
<gene>
    <name evidence="2" type="ORF">COS38_02815</name>
</gene>
<evidence type="ECO:0000256" key="1">
    <source>
        <dbReference type="SAM" id="Phobius"/>
    </source>
</evidence>
<organism evidence="2 3">
    <name type="scientific">Candidatus Berkelbacteria bacterium CG03_land_8_20_14_0_80_40_36</name>
    <dbReference type="NCBI Taxonomy" id="1974509"/>
    <lineage>
        <taxon>Bacteria</taxon>
        <taxon>Candidatus Berkelbacteria</taxon>
    </lineage>
</organism>
<keyword evidence="1" id="KW-1133">Transmembrane helix</keyword>
<name>A0A2M7CHW0_9BACT</name>
<accession>A0A2M7CHW0</accession>
<dbReference type="Proteomes" id="UP000229966">
    <property type="component" value="Unassembled WGS sequence"/>
</dbReference>
<proteinExistence type="predicted"/>